<feature type="transmembrane region" description="Helical" evidence="2">
    <location>
        <begin position="211"/>
        <end position="229"/>
    </location>
</feature>
<evidence type="ECO:0000313" key="4">
    <source>
        <dbReference type="Proteomes" id="UP000253551"/>
    </source>
</evidence>
<feature type="transmembrane region" description="Helical" evidence="2">
    <location>
        <begin position="263"/>
        <end position="284"/>
    </location>
</feature>
<dbReference type="OrthoDB" id="2376782at2759"/>
<dbReference type="EMBL" id="PJQM01002989">
    <property type="protein sequence ID" value="RCH91463.1"/>
    <property type="molecule type" value="Genomic_DNA"/>
</dbReference>
<feature type="region of interest" description="Disordered" evidence="1">
    <location>
        <begin position="118"/>
        <end position="162"/>
    </location>
</feature>
<dbReference type="Proteomes" id="UP000253551">
    <property type="component" value="Unassembled WGS sequence"/>
</dbReference>
<keyword evidence="2" id="KW-0812">Transmembrane</keyword>
<reference evidence="3 4" key="1">
    <citation type="journal article" date="2018" name="G3 (Bethesda)">
        <title>Phylogenetic and Phylogenomic Definition of Rhizopus Species.</title>
        <authorList>
            <person name="Gryganskyi A.P."/>
            <person name="Golan J."/>
            <person name="Dolatabadi S."/>
            <person name="Mondo S."/>
            <person name="Robb S."/>
            <person name="Idnurm A."/>
            <person name="Muszewska A."/>
            <person name="Steczkiewicz K."/>
            <person name="Masonjones S."/>
            <person name="Liao H.L."/>
            <person name="Gajdeczka M.T."/>
            <person name="Anike F."/>
            <person name="Vuek A."/>
            <person name="Anishchenko I.M."/>
            <person name="Voigt K."/>
            <person name="de Hoog G.S."/>
            <person name="Smith M.E."/>
            <person name="Heitman J."/>
            <person name="Vilgalys R."/>
            <person name="Stajich J.E."/>
        </authorList>
    </citation>
    <scope>NUCLEOTIDE SEQUENCE [LARGE SCALE GENOMIC DNA]</scope>
    <source>
        <strain evidence="3 4">LSU 92-RS-03</strain>
    </source>
</reference>
<protein>
    <submittedName>
        <fullName evidence="3">Uncharacterized protein</fullName>
    </submittedName>
</protein>
<sequence>MYSNHSDPYAGQYPPPPPLADHTPQYFDQPQPVYHVSAPPVPQEPYYPDVHQPMPHVSFDQEHYTPPPLHNAVYTPPVQARPEYSHTPTMYDEEATTQHNEASLEDYLKTEREEYMKHQPQTYNEPEKQTEEYQELLVDSDKPLSRKEAKKLKKQQEKEEAMRNEYQPYVAHPTVAPQNEAETYRVDPYQKKESRNCCCCYNPALTCCSCFFMLVNIAFLAGGIALMIASKVVTDKCNNECGEVYEAAQEACGKLCSKVVHDVMLYGGAVVTGLAGIAVIWRAVMWTCAGYSKR</sequence>
<gene>
    <name evidence="3" type="ORF">CU098_003266</name>
</gene>
<evidence type="ECO:0000256" key="1">
    <source>
        <dbReference type="SAM" id="MobiDB-lite"/>
    </source>
</evidence>
<dbReference type="AlphaFoldDB" id="A0A367JNE8"/>
<accession>A0A367JNE8</accession>
<proteinExistence type="predicted"/>
<organism evidence="3 4">
    <name type="scientific">Rhizopus stolonifer</name>
    <name type="common">Rhizopus nigricans</name>
    <dbReference type="NCBI Taxonomy" id="4846"/>
    <lineage>
        <taxon>Eukaryota</taxon>
        <taxon>Fungi</taxon>
        <taxon>Fungi incertae sedis</taxon>
        <taxon>Mucoromycota</taxon>
        <taxon>Mucoromycotina</taxon>
        <taxon>Mucoromycetes</taxon>
        <taxon>Mucorales</taxon>
        <taxon>Mucorineae</taxon>
        <taxon>Rhizopodaceae</taxon>
        <taxon>Rhizopus</taxon>
    </lineage>
</organism>
<comment type="caution">
    <text evidence="3">The sequence shown here is derived from an EMBL/GenBank/DDBJ whole genome shotgun (WGS) entry which is preliminary data.</text>
</comment>
<keyword evidence="2" id="KW-0472">Membrane</keyword>
<evidence type="ECO:0000256" key="2">
    <source>
        <dbReference type="SAM" id="Phobius"/>
    </source>
</evidence>
<keyword evidence="4" id="KW-1185">Reference proteome</keyword>
<name>A0A367JNE8_RHIST</name>
<feature type="region of interest" description="Disordered" evidence="1">
    <location>
        <begin position="1"/>
        <end position="85"/>
    </location>
</feature>
<dbReference type="STRING" id="4846.A0A367JNE8"/>
<keyword evidence="2" id="KW-1133">Transmembrane helix</keyword>
<evidence type="ECO:0000313" key="3">
    <source>
        <dbReference type="EMBL" id="RCH91463.1"/>
    </source>
</evidence>